<dbReference type="GO" id="GO:0005774">
    <property type="term" value="C:vacuolar membrane"/>
    <property type="evidence" value="ECO:0007669"/>
    <property type="project" value="TreeGrafter"/>
</dbReference>
<gene>
    <name evidence="8" type="ORF">KI387_014560</name>
</gene>
<dbReference type="PANTHER" id="PTHR22950:SF349">
    <property type="entry name" value="AMINO ACID TRANSPORTER TRANSMEMBRANE DOMAIN-CONTAINING PROTEIN"/>
    <property type="match status" value="1"/>
</dbReference>
<dbReference type="OMA" id="GRIWCQL"/>
<protein>
    <recommendedName>
        <fullName evidence="7">Amino acid transporter transmembrane domain-containing protein</fullName>
    </recommendedName>
</protein>
<dbReference type="PANTHER" id="PTHR22950">
    <property type="entry name" value="AMINO ACID TRANSPORTER"/>
    <property type="match status" value="1"/>
</dbReference>
<dbReference type="Pfam" id="PF01490">
    <property type="entry name" value="Aa_trans"/>
    <property type="match status" value="1"/>
</dbReference>
<evidence type="ECO:0000256" key="4">
    <source>
        <dbReference type="ARBA" id="ARBA00022989"/>
    </source>
</evidence>
<evidence type="ECO:0000256" key="3">
    <source>
        <dbReference type="ARBA" id="ARBA00022970"/>
    </source>
</evidence>
<keyword evidence="9" id="KW-1185">Reference proteome</keyword>
<sequence>MAEERLPLMGYSRGGSASTAQTFGNIIVSIVGTGVVGLPYAFRVSGWAVSASAILVSALLIYYCMMLLVKCRDKLEQLSNVSILTYGDLARHTYGNIGCYVAETM</sequence>
<keyword evidence="2 6" id="KW-0812">Transmembrane</keyword>
<keyword evidence="3" id="KW-0029">Amino-acid transport</keyword>
<reference evidence="8 9" key="1">
    <citation type="journal article" date="2021" name="Nat. Plants">
        <title>The Taxus genome provides insights into paclitaxel biosynthesis.</title>
        <authorList>
            <person name="Xiong X."/>
            <person name="Gou J."/>
            <person name="Liao Q."/>
            <person name="Li Y."/>
            <person name="Zhou Q."/>
            <person name="Bi G."/>
            <person name="Li C."/>
            <person name="Du R."/>
            <person name="Wang X."/>
            <person name="Sun T."/>
            <person name="Guo L."/>
            <person name="Liang H."/>
            <person name="Lu P."/>
            <person name="Wu Y."/>
            <person name="Zhang Z."/>
            <person name="Ro D.K."/>
            <person name="Shang Y."/>
            <person name="Huang S."/>
            <person name="Yan J."/>
        </authorList>
    </citation>
    <scope>NUCLEOTIDE SEQUENCE [LARGE SCALE GENOMIC DNA]</scope>
    <source>
        <strain evidence="8">Ta-2019</strain>
    </source>
</reference>
<comment type="subcellular location">
    <subcellularLocation>
        <location evidence="1">Membrane</location>
        <topology evidence="1">Multi-pass membrane protein</topology>
    </subcellularLocation>
</comment>
<dbReference type="AlphaFoldDB" id="A0AA38CS34"/>
<accession>A0AA38CS34</accession>
<name>A0AA38CS34_TAXCH</name>
<proteinExistence type="predicted"/>
<evidence type="ECO:0000256" key="6">
    <source>
        <dbReference type="SAM" id="Phobius"/>
    </source>
</evidence>
<organism evidence="8 9">
    <name type="scientific">Taxus chinensis</name>
    <name type="common">Chinese yew</name>
    <name type="synonym">Taxus wallichiana var. chinensis</name>
    <dbReference type="NCBI Taxonomy" id="29808"/>
    <lineage>
        <taxon>Eukaryota</taxon>
        <taxon>Viridiplantae</taxon>
        <taxon>Streptophyta</taxon>
        <taxon>Embryophyta</taxon>
        <taxon>Tracheophyta</taxon>
        <taxon>Spermatophyta</taxon>
        <taxon>Pinopsida</taxon>
        <taxon>Pinidae</taxon>
        <taxon>Conifers II</taxon>
        <taxon>Cupressales</taxon>
        <taxon>Taxaceae</taxon>
        <taxon>Taxus</taxon>
    </lineage>
</organism>
<feature type="transmembrane region" description="Helical" evidence="6">
    <location>
        <begin position="20"/>
        <end position="41"/>
    </location>
</feature>
<evidence type="ECO:0000256" key="1">
    <source>
        <dbReference type="ARBA" id="ARBA00004141"/>
    </source>
</evidence>
<evidence type="ECO:0000256" key="2">
    <source>
        <dbReference type="ARBA" id="ARBA00022692"/>
    </source>
</evidence>
<evidence type="ECO:0000313" key="8">
    <source>
        <dbReference type="EMBL" id="KAH9302977.1"/>
    </source>
</evidence>
<dbReference type="Proteomes" id="UP000824469">
    <property type="component" value="Unassembled WGS sequence"/>
</dbReference>
<evidence type="ECO:0000256" key="5">
    <source>
        <dbReference type="ARBA" id="ARBA00023136"/>
    </source>
</evidence>
<evidence type="ECO:0000259" key="7">
    <source>
        <dbReference type="Pfam" id="PF01490"/>
    </source>
</evidence>
<keyword evidence="3" id="KW-0813">Transport</keyword>
<dbReference type="InterPro" id="IPR013057">
    <property type="entry name" value="AA_transpt_TM"/>
</dbReference>
<dbReference type="EMBL" id="JAHRHJ020000009">
    <property type="protein sequence ID" value="KAH9302977.1"/>
    <property type="molecule type" value="Genomic_DNA"/>
</dbReference>
<feature type="non-terminal residue" evidence="8">
    <location>
        <position position="105"/>
    </location>
</feature>
<evidence type="ECO:0000313" key="9">
    <source>
        <dbReference type="Proteomes" id="UP000824469"/>
    </source>
</evidence>
<feature type="transmembrane region" description="Helical" evidence="6">
    <location>
        <begin position="47"/>
        <end position="69"/>
    </location>
</feature>
<dbReference type="GO" id="GO:0015179">
    <property type="term" value="F:L-amino acid transmembrane transporter activity"/>
    <property type="evidence" value="ECO:0007669"/>
    <property type="project" value="TreeGrafter"/>
</dbReference>
<keyword evidence="5 6" id="KW-0472">Membrane</keyword>
<keyword evidence="4 6" id="KW-1133">Transmembrane helix</keyword>
<comment type="caution">
    <text evidence="8">The sequence shown here is derived from an EMBL/GenBank/DDBJ whole genome shotgun (WGS) entry which is preliminary data.</text>
</comment>
<feature type="domain" description="Amino acid transporter transmembrane" evidence="7">
    <location>
        <begin position="16"/>
        <end position="103"/>
    </location>
</feature>